<feature type="domain" description="NAD(P)-binding" evidence="2">
    <location>
        <begin position="219"/>
        <end position="320"/>
    </location>
</feature>
<comment type="caution">
    <text evidence="3">The sequence shown here is derived from an EMBL/GenBank/DDBJ whole genome shotgun (WGS) entry which is preliminary data.</text>
</comment>
<protein>
    <submittedName>
        <fullName evidence="3">Protein TIC 62</fullName>
    </submittedName>
</protein>
<reference evidence="3 4" key="1">
    <citation type="journal article" date="2022" name="Nat. Genet.">
        <title>Improved pea reference genome and pan-genome highlight genomic features and evolutionary characteristics.</title>
        <authorList>
            <person name="Yang T."/>
            <person name="Liu R."/>
            <person name="Luo Y."/>
            <person name="Hu S."/>
            <person name="Wang D."/>
            <person name="Wang C."/>
            <person name="Pandey M.K."/>
            <person name="Ge S."/>
            <person name="Xu Q."/>
            <person name="Li N."/>
            <person name="Li G."/>
            <person name="Huang Y."/>
            <person name="Saxena R.K."/>
            <person name="Ji Y."/>
            <person name="Li M."/>
            <person name="Yan X."/>
            <person name="He Y."/>
            <person name="Liu Y."/>
            <person name="Wang X."/>
            <person name="Xiang C."/>
            <person name="Varshney R.K."/>
            <person name="Ding H."/>
            <person name="Gao S."/>
            <person name="Zong X."/>
        </authorList>
    </citation>
    <scope>NUCLEOTIDE SEQUENCE [LARGE SCALE GENOMIC DNA]</scope>
    <source>
        <strain evidence="3 4">cv. Zhongwan 6</strain>
    </source>
</reference>
<dbReference type="EMBL" id="JAMSHJ010000006">
    <property type="protein sequence ID" value="KAI5394510.1"/>
    <property type="molecule type" value="Genomic_DNA"/>
</dbReference>
<evidence type="ECO:0000313" key="4">
    <source>
        <dbReference type="Proteomes" id="UP001058974"/>
    </source>
</evidence>
<feature type="compositionally biased region" description="Pro residues" evidence="1">
    <location>
        <begin position="474"/>
        <end position="483"/>
    </location>
</feature>
<dbReference type="AlphaFoldDB" id="A0A9D4W4Z4"/>
<dbReference type="Gramene" id="Psat06G0124300-T1">
    <property type="protein sequence ID" value="KAI5394510.1"/>
    <property type="gene ID" value="KIW84_061243"/>
</dbReference>
<feature type="compositionally biased region" description="Basic and acidic residues" evidence="1">
    <location>
        <begin position="147"/>
        <end position="157"/>
    </location>
</feature>
<organism evidence="3 4">
    <name type="scientific">Pisum sativum</name>
    <name type="common">Garden pea</name>
    <name type="synonym">Lathyrus oleraceus</name>
    <dbReference type="NCBI Taxonomy" id="3888"/>
    <lineage>
        <taxon>Eukaryota</taxon>
        <taxon>Viridiplantae</taxon>
        <taxon>Streptophyta</taxon>
        <taxon>Embryophyta</taxon>
        <taxon>Tracheophyta</taxon>
        <taxon>Spermatophyta</taxon>
        <taxon>Magnoliopsida</taxon>
        <taxon>eudicotyledons</taxon>
        <taxon>Gunneridae</taxon>
        <taxon>Pentapetalae</taxon>
        <taxon>rosids</taxon>
        <taxon>fabids</taxon>
        <taxon>Fabales</taxon>
        <taxon>Fabaceae</taxon>
        <taxon>Papilionoideae</taxon>
        <taxon>50 kb inversion clade</taxon>
        <taxon>NPAAA clade</taxon>
        <taxon>Hologalegina</taxon>
        <taxon>IRL clade</taxon>
        <taxon>Fabeae</taxon>
        <taxon>Lathyrus</taxon>
    </lineage>
</organism>
<feature type="compositionally biased region" description="Basic and acidic residues" evidence="1">
    <location>
        <begin position="509"/>
        <end position="523"/>
    </location>
</feature>
<dbReference type="InterPro" id="IPR016040">
    <property type="entry name" value="NAD(P)-bd_dom"/>
</dbReference>
<dbReference type="InterPro" id="IPR044719">
    <property type="entry name" value="TIC62"/>
</dbReference>
<name>A0A9D4W4Z4_PEA</name>
<evidence type="ECO:0000313" key="3">
    <source>
        <dbReference type="EMBL" id="KAI5394510.1"/>
    </source>
</evidence>
<accession>A0A9D4W4Z4</accession>
<dbReference type="InterPro" id="IPR036291">
    <property type="entry name" value="NAD(P)-bd_dom_sf"/>
</dbReference>
<keyword evidence="4" id="KW-1185">Reference proteome</keyword>
<dbReference type="Gene3D" id="3.40.50.720">
    <property type="entry name" value="NAD(P)-binding Rossmann-like Domain"/>
    <property type="match status" value="1"/>
</dbReference>
<proteinExistence type="predicted"/>
<dbReference type="Proteomes" id="UP001058974">
    <property type="component" value="Chromosome 6"/>
</dbReference>
<feature type="region of interest" description="Disordered" evidence="1">
    <location>
        <begin position="147"/>
        <end position="181"/>
    </location>
</feature>
<evidence type="ECO:0000256" key="1">
    <source>
        <dbReference type="SAM" id="MobiDB-lite"/>
    </source>
</evidence>
<dbReference type="PANTHER" id="PTHR47285">
    <property type="entry name" value="PROTEIN TIC 62, CHLOROPLASTIC"/>
    <property type="match status" value="1"/>
</dbReference>
<dbReference type="PANTHER" id="PTHR47285:SF1">
    <property type="entry name" value="PROTEIN TIC 62, CHLOROPLASTIC"/>
    <property type="match status" value="1"/>
</dbReference>
<dbReference type="Pfam" id="PF13460">
    <property type="entry name" value="NAD_binding_10"/>
    <property type="match status" value="1"/>
</dbReference>
<feature type="compositionally biased region" description="Low complexity" evidence="1">
    <location>
        <begin position="435"/>
        <end position="446"/>
    </location>
</feature>
<feature type="region of interest" description="Disordered" evidence="1">
    <location>
        <begin position="388"/>
        <end position="487"/>
    </location>
</feature>
<feature type="region of interest" description="Disordered" evidence="1">
    <location>
        <begin position="500"/>
        <end position="548"/>
    </location>
</feature>
<sequence length="548" mass="60502">MAGRGYGRGGGRGGFQKYTRPEPFVLYPEDINLPDVKLGEKDTSMKQLIKWDLSFDSYFKAAPYLLDDMELKGRKRMHIERFSDKKKTMFTRDSLSQVLCFDGFVKELVPGKSKQMPSRKKFRWNPEADAKKLAFFEELEKKFLAQEGKDQKKKKDEESEDEDENGEGNESEDDFNDGDYNQNVDYDDDDDDFNDVEAGNGMNVENNFLFGLFCHDGAAATVAKVNHFILVTSLGTNKFGLPAAILNLFWGVLIWKRKAEEALLASGIPYTIVRPGGMERPTDAYKETHNVTLSTEDTLFGGQVSNLQVAELMAIMAKNPDLSYCKIVEVIAETTAPLIPAEKLLTRIPSQRPYISSPKVQKADTATVSNTGPSANVVAEVPSIAPQKETASKPVVKTEQPLSPYTAYDDLKPSSSPSPTKPSEKKQINISDAVPTPISSDTPSSIQEIDGISQTTSSSKGKESLSPYAAYPDLKPPSSPSPSVPTTSLLKIDTVVVSSNGPAQLSVEDTPKNEEQHLHEPKSRPLSPYAMYEDLKPPASPSPSFRKF</sequence>
<dbReference type="SUPFAM" id="SSF51735">
    <property type="entry name" value="NAD(P)-binding Rossmann-fold domains"/>
    <property type="match status" value="1"/>
</dbReference>
<feature type="compositionally biased region" description="Acidic residues" evidence="1">
    <location>
        <begin position="158"/>
        <end position="177"/>
    </location>
</feature>
<evidence type="ECO:0000259" key="2">
    <source>
        <dbReference type="Pfam" id="PF13460"/>
    </source>
</evidence>
<gene>
    <name evidence="3" type="ORF">KIW84_061243</name>
</gene>